<dbReference type="Gene3D" id="3.40.50.10810">
    <property type="entry name" value="Tandem AAA-ATPase domain"/>
    <property type="match status" value="1"/>
</dbReference>
<evidence type="ECO:0000259" key="17">
    <source>
        <dbReference type="PROSITE" id="PS50090"/>
    </source>
</evidence>
<dbReference type="GO" id="GO:0004386">
    <property type="term" value="F:helicase activity"/>
    <property type="evidence" value="ECO:0007669"/>
    <property type="project" value="UniProtKB-KW"/>
</dbReference>
<dbReference type="InterPro" id="IPR050520">
    <property type="entry name" value="INO80/SWR1_helicase"/>
</dbReference>
<evidence type="ECO:0000313" key="21">
    <source>
        <dbReference type="EMBL" id="KAF6206747.1"/>
    </source>
</evidence>
<feature type="compositionally biased region" description="Basic and acidic residues" evidence="16">
    <location>
        <begin position="528"/>
        <end position="543"/>
    </location>
</feature>
<dbReference type="PANTHER" id="PTHR45685:SF1">
    <property type="entry name" value="HELICASE SRCAP"/>
    <property type="match status" value="1"/>
</dbReference>
<evidence type="ECO:0000256" key="7">
    <source>
        <dbReference type="ARBA" id="ARBA00022801"/>
    </source>
</evidence>
<reference evidence="21" key="1">
    <citation type="journal article" date="2021" name="Mol. Ecol. Resour.">
        <title>Apolygus lucorum genome provides insights into omnivorousness and mesophyll feeding.</title>
        <authorList>
            <person name="Liu Y."/>
            <person name="Liu H."/>
            <person name="Wang H."/>
            <person name="Huang T."/>
            <person name="Liu B."/>
            <person name="Yang B."/>
            <person name="Yin L."/>
            <person name="Li B."/>
            <person name="Zhang Y."/>
            <person name="Zhang S."/>
            <person name="Jiang F."/>
            <person name="Zhang X."/>
            <person name="Ren Y."/>
            <person name="Wang B."/>
            <person name="Wang S."/>
            <person name="Lu Y."/>
            <person name="Wu K."/>
            <person name="Fan W."/>
            <person name="Wang G."/>
        </authorList>
    </citation>
    <scope>NUCLEOTIDE SEQUENCE</scope>
    <source>
        <strain evidence="21">12Hb</strain>
    </source>
</reference>
<dbReference type="SUPFAM" id="SSF46689">
    <property type="entry name" value="Homeodomain-like"/>
    <property type="match status" value="1"/>
</dbReference>
<evidence type="ECO:0000259" key="19">
    <source>
        <dbReference type="PROSITE" id="PS51194"/>
    </source>
</evidence>
<gene>
    <name evidence="21" type="ORF">GE061_017983</name>
</gene>
<dbReference type="SMART" id="SM00487">
    <property type="entry name" value="DEXDc"/>
    <property type="match status" value="1"/>
</dbReference>
<dbReference type="PROSITE" id="PS51204">
    <property type="entry name" value="HSA"/>
    <property type="match status" value="1"/>
</dbReference>
<keyword evidence="8" id="KW-0347">Helicase</keyword>
<evidence type="ECO:0000256" key="14">
    <source>
        <dbReference type="ARBA" id="ARBA00023242"/>
    </source>
</evidence>
<dbReference type="InterPro" id="IPR038718">
    <property type="entry name" value="SNF2-like_sf"/>
</dbReference>
<feature type="coiled-coil region" evidence="15">
    <location>
        <begin position="1683"/>
        <end position="1742"/>
    </location>
</feature>
<feature type="domain" description="Helicase C-terminal" evidence="19">
    <location>
        <begin position="1472"/>
        <end position="1622"/>
    </location>
</feature>
<keyword evidence="7" id="KW-0378">Hydrolase</keyword>
<dbReference type="GO" id="GO:0140096">
    <property type="term" value="F:catalytic activity, acting on a protein"/>
    <property type="evidence" value="ECO:0007669"/>
    <property type="project" value="UniProtKB-ARBA"/>
</dbReference>
<evidence type="ECO:0000256" key="10">
    <source>
        <dbReference type="ARBA" id="ARBA00022853"/>
    </source>
</evidence>
<keyword evidence="14" id="KW-0539">Nucleus</keyword>
<keyword evidence="12" id="KW-0238">DNA-binding</keyword>
<dbReference type="CDD" id="cd18793">
    <property type="entry name" value="SF2_C_SNF"/>
    <property type="match status" value="1"/>
</dbReference>
<evidence type="ECO:0000256" key="1">
    <source>
        <dbReference type="ARBA" id="ARBA00004123"/>
    </source>
</evidence>
<feature type="region of interest" description="Disordered" evidence="16">
    <location>
        <begin position="1247"/>
        <end position="1303"/>
    </location>
</feature>
<comment type="similarity">
    <text evidence="4">Belongs to the SNF2/RAD54 helicase family. ISWI subfamily.</text>
</comment>
<feature type="compositionally biased region" description="Gly residues" evidence="16">
    <location>
        <begin position="67"/>
        <end position="76"/>
    </location>
</feature>
<comment type="similarity">
    <text evidence="3">Belongs to the SNF2/RAD54 helicase family. SWR1 subfamily.</text>
</comment>
<organism evidence="21 22">
    <name type="scientific">Apolygus lucorum</name>
    <name type="common">Small green plant bug</name>
    <name type="synonym">Lygocoris lucorum</name>
    <dbReference type="NCBI Taxonomy" id="248454"/>
    <lineage>
        <taxon>Eukaryota</taxon>
        <taxon>Metazoa</taxon>
        <taxon>Ecdysozoa</taxon>
        <taxon>Arthropoda</taxon>
        <taxon>Hexapoda</taxon>
        <taxon>Insecta</taxon>
        <taxon>Pterygota</taxon>
        <taxon>Neoptera</taxon>
        <taxon>Paraneoptera</taxon>
        <taxon>Hemiptera</taxon>
        <taxon>Heteroptera</taxon>
        <taxon>Panheteroptera</taxon>
        <taxon>Cimicomorpha</taxon>
        <taxon>Miridae</taxon>
        <taxon>Mirini</taxon>
        <taxon>Apolygus</taxon>
    </lineage>
</organism>
<dbReference type="EMBL" id="WIXP02000008">
    <property type="protein sequence ID" value="KAF6206747.1"/>
    <property type="molecule type" value="Genomic_DNA"/>
</dbReference>
<dbReference type="FunFam" id="3.40.50.300:FF:000529">
    <property type="entry name" value="helicase SRCAP isoform X1"/>
    <property type="match status" value="1"/>
</dbReference>
<evidence type="ECO:0000256" key="13">
    <source>
        <dbReference type="ARBA" id="ARBA00023163"/>
    </source>
</evidence>
<dbReference type="GO" id="GO:0010468">
    <property type="term" value="P:regulation of gene expression"/>
    <property type="evidence" value="ECO:0007669"/>
    <property type="project" value="UniProtKB-ARBA"/>
</dbReference>
<feature type="region of interest" description="Disordered" evidence="16">
    <location>
        <begin position="1"/>
        <end position="83"/>
    </location>
</feature>
<comment type="caution">
    <text evidence="21">The sequence shown here is derived from an EMBL/GenBank/DDBJ whole genome shotgun (WGS) entry which is preliminary data.</text>
</comment>
<evidence type="ECO:0000256" key="6">
    <source>
        <dbReference type="ARBA" id="ARBA00022741"/>
    </source>
</evidence>
<dbReference type="FunFam" id="3.40.50.10810:FF:000005">
    <property type="entry name" value="Photoperiod-independent early flowering 1"/>
    <property type="match status" value="1"/>
</dbReference>
<feature type="compositionally biased region" description="Low complexity" evidence="16">
    <location>
        <begin position="563"/>
        <end position="576"/>
    </location>
</feature>
<dbReference type="GO" id="GO:0035267">
    <property type="term" value="C:NuA4 histone acetyltransferase complex"/>
    <property type="evidence" value="ECO:0007669"/>
    <property type="project" value="UniProtKB-ARBA"/>
</dbReference>
<evidence type="ECO:0000256" key="5">
    <source>
        <dbReference type="ARBA" id="ARBA00022553"/>
    </source>
</evidence>
<dbReference type="Proteomes" id="UP000466442">
    <property type="component" value="Unassembled WGS sequence"/>
</dbReference>
<dbReference type="GO" id="GO:0005524">
    <property type="term" value="F:ATP binding"/>
    <property type="evidence" value="ECO:0007669"/>
    <property type="project" value="UniProtKB-KW"/>
</dbReference>
<evidence type="ECO:0000256" key="16">
    <source>
        <dbReference type="SAM" id="MobiDB-lite"/>
    </source>
</evidence>
<keyword evidence="11" id="KW-0805">Transcription regulation</keyword>
<evidence type="ECO:0000256" key="12">
    <source>
        <dbReference type="ARBA" id="ARBA00023125"/>
    </source>
</evidence>
<keyword evidence="9" id="KW-0067">ATP-binding</keyword>
<feature type="compositionally biased region" description="Polar residues" evidence="16">
    <location>
        <begin position="18"/>
        <end position="33"/>
    </location>
</feature>
<dbReference type="InterPro" id="IPR049730">
    <property type="entry name" value="SNF2/RAD54-like_C"/>
</dbReference>
<feature type="domain" description="Helicase ATP-binding" evidence="18">
    <location>
        <begin position="693"/>
        <end position="858"/>
    </location>
</feature>
<dbReference type="GO" id="GO:0006338">
    <property type="term" value="P:chromatin remodeling"/>
    <property type="evidence" value="ECO:0007669"/>
    <property type="project" value="TreeGrafter"/>
</dbReference>
<keyword evidence="22" id="KW-1185">Reference proteome</keyword>
<dbReference type="PROSITE" id="PS51194">
    <property type="entry name" value="HELICASE_CTER"/>
    <property type="match status" value="1"/>
</dbReference>
<name>A0A8S9XCL4_APOLU</name>
<keyword evidence="5" id="KW-0597">Phosphoprotein</keyword>
<dbReference type="InterPro" id="IPR009057">
    <property type="entry name" value="Homeodomain-like_sf"/>
</dbReference>
<feature type="compositionally biased region" description="Polar residues" evidence="16">
    <location>
        <begin position="254"/>
        <end position="272"/>
    </location>
</feature>
<keyword evidence="6" id="KW-0547">Nucleotide-binding</keyword>
<evidence type="ECO:0008006" key="23">
    <source>
        <dbReference type="Google" id="ProtNLM"/>
    </source>
</evidence>
<dbReference type="Gene3D" id="3.40.50.300">
    <property type="entry name" value="P-loop containing nucleotide triphosphate hydrolases"/>
    <property type="match status" value="1"/>
</dbReference>
<dbReference type="GO" id="GO:0010557">
    <property type="term" value="P:positive regulation of macromolecule biosynthetic process"/>
    <property type="evidence" value="ECO:0007669"/>
    <property type="project" value="UniProtKB-ARBA"/>
</dbReference>
<dbReference type="GO" id="GO:0042393">
    <property type="term" value="F:histone binding"/>
    <property type="evidence" value="ECO:0007669"/>
    <property type="project" value="TreeGrafter"/>
</dbReference>
<dbReference type="Gene3D" id="1.10.10.60">
    <property type="entry name" value="Homeodomain-like"/>
    <property type="match status" value="1"/>
</dbReference>
<dbReference type="InterPro" id="IPR001650">
    <property type="entry name" value="Helicase_C-like"/>
</dbReference>
<dbReference type="PROSITE" id="PS50090">
    <property type="entry name" value="MYB_LIKE"/>
    <property type="match status" value="1"/>
</dbReference>
<evidence type="ECO:0000259" key="18">
    <source>
        <dbReference type="PROSITE" id="PS51192"/>
    </source>
</evidence>
<dbReference type="InterPro" id="IPR014001">
    <property type="entry name" value="Helicase_ATP-bd"/>
</dbReference>
<comment type="subcellular location">
    <subcellularLocation>
        <location evidence="1">Nucleus</location>
    </subcellularLocation>
</comment>
<feature type="domain" description="HSA" evidence="20">
    <location>
        <begin position="301"/>
        <end position="373"/>
    </location>
</feature>
<keyword evidence="15" id="KW-0175">Coiled coil</keyword>
<protein>
    <recommendedName>
        <fullName evidence="23">Helicase domino</fullName>
    </recommendedName>
</protein>
<dbReference type="FunFam" id="1.20.120.850:FF:000012">
    <property type="entry name" value="protein PHOTOPERIOD-INDEPENDENT EARLY FLOWERING 1 isoform X3"/>
    <property type="match status" value="1"/>
</dbReference>
<evidence type="ECO:0000256" key="4">
    <source>
        <dbReference type="ARBA" id="ARBA00009687"/>
    </source>
</evidence>
<dbReference type="GO" id="GO:0016887">
    <property type="term" value="F:ATP hydrolysis activity"/>
    <property type="evidence" value="ECO:0007669"/>
    <property type="project" value="TreeGrafter"/>
</dbReference>
<dbReference type="InterPro" id="IPR001005">
    <property type="entry name" value="SANT/Myb"/>
</dbReference>
<dbReference type="Pfam" id="PF00271">
    <property type="entry name" value="Helicase_C"/>
    <property type="match status" value="1"/>
</dbReference>
<keyword evidence="10" id="KW-0156">Chromatin regulator</keyword>
<feature type="compositionally biased region" description="Low complexity" evidence="16">
    <location>
        <begin position="1247"/>
        <end position="1288"/>
    </location>
</feature>
<feature type="non-terminal residue" evidence="21">
    <location>
        <position position="2573"/>
    </location>
</feature>
<keyword evidence="13" id="KW-0804">Transcription</keyword>
<dbReference type="GO" id="GO:0003677">
    <property type="term" value="F:DNA binding"/>
    <property type="evidence" value="ECO:0007669"/>
    <property type="project" value="UniProtKB-KW"/>
</dbReference>
<dbReference type="OrthoDB" id="372624at2759"/>
<sequence length="2573" mass="286611">MFRDGNWKGGCLKGDRNPVQQHNDLDMSDQQLGLNKPTYQKPGGESPSLPLAPHPTLQSGTPSMTRLGGGSQGGRVPGRTPPNNGVADNSMMAALLNQTNHPNLVNSLGVSNVRKRRLPPDDCVSLRRKVSENHFVRLKRLQSRYAEHVALLCFLQVNGHQGDYCSWRTRLPSSPLTNFLRTHKLNPSDESEDLYEVLETSNKTLLHASSTPGRPVQGAVQNDRSPSSLPNSSHSSTQNRQPFPSNRPPASPHKSASPTTHVPGETNSSQEQIVERAKQEAYVMQRIGELQKDGLWAEKRLPKVHELPRAKAHWDYLLEEMTWLAADFAQERKWKKAAAKKCARMVQKYFQEKEVMKQKAVKAQEMQLKRIASFIAREVKTFWTNVEKLVEFKQQTRLEEKRKKALDQHLSFIVDQTEKYSSLVAESMNTSAPSPGVKPHSDDEFEPEGSSEDDEETIAKEEAMSATNKENVSDEIDALKRESELPLEDLLSDYLQQRDKLGSPAPSDDGDFKVSGKESSDDEETIQEQERAEGKVDYSKEIKELEDEGSMNLEELKAKYGVTSSTSQSKQSSESKIATIDLDSDDDSEEEDSEDEDDSEGDQDEEESEEEMEVEEESDGELGSALKTLMNDGVVPESSNEDKDKEINDVAAIALSIQPKGNTLSSTSVVTKVPFLLKHSLREYQHIGLDWLVTMYERKLNGILADEMGLGKTIQTIALLAHLACEKGNWGPHLIVVPTSVMLNWEMEIKKWCPAFKILTYYGTQKERKLKRSGWTKPNAFHICITSYKLVIQDHQSFRRKKWKYLILDEAQNIKNFKSQRWQLLLNFQTQRRLLLTGTPLQNNLMELWSLMHFLMPNVFESHREFKEWFSNPVTGMIEGSSEYNENIIKRLHKVLRPFLLRRLKSEVETQMPKKYEHVVMCRLSNRQRYLYDDFMSRAKTKETLASGNLLSVINILMQLRKVCNHPNLFEVRPTVSPFQMERIIYTVPSLVWSALDYNPFKHIDLGFLNLLLIEFELWMLAFVSHRAKRYKVPSDAILKIDSAPPPPPPCPKSRVRINLTKRPPSTTTQSPVVNNSLRQTVLQVGGNNHRVLTQLGATKVGTSPLIKTLMGPNASQGVTLRFSNANAGGLSQCLQLLQQPGGVKAISLAGTGQVLKSSDGTRILPGLAQVVQTPAGRQIVLSSQMITSQPGGTVMTTSGQRLVLSKSATNVAKLLNPTVTQLSPVKPTMKVPPLNIAGSPTLVQHNSVSSTPVVSTSTTTANATRSTPILTPTSTPTSSPTKNSRSPVTKVKGDSPSSSLKDEALAQLRRRRRQEKLAMLAKVNETRIQAMPIYGVDLVASVSCKDRLSEQDWRWSGYVNCQKAVNPDPRYHWEQTKALQEAIYSVEDRVAQLSEVFSRFVLCVPAVSASAPSLHVPHPAPWKEHQERHREWLLDKRLKHKVRLLHPISSAMATLFPDPRLIQYDCGKLQSLDRLLRKLKTDHHRVLIFTQMTRMLDVLEAFLNFHGHIYLRLDGTTKVDQRQILMERFNADKRIFCFILSTRSGGVGVNLTGADTVVFYDSDWNPTMDAQAQDRCHRIGQTRDVHIYRLISEKTVEENILKKANQKRMLGDLAIEGGNFTTAYFKSTTIQDLFDVDTSENDASRRMADVLQKDRGEKRSDEAPINITAEEKTSLGALESALAQAEDDTDVAAAKVAKAEAAAELAEFDENIPLESQEPELSKAELELNALMQQLSGVEKYAMNFVERSESVWSAERLAAAEAEIEMQKKEWERGRLAAVKEVELKKKADNAENEDMITYSATDARNQVWVSNDGKDIMPIWGPPTPPQGDGDVYIDQNLGLLYEQNIISADMLPPVYIKKEKKRTRVEAGLPSSEGRLPVKVRPRDDSLMHVAPRSLFDRPTPALIKMRQEMRYHRHRGTPRPVTSLVKPLMQVKIPPEPDYVPDWTIQEDHSILQAIQNIQELTLNLIVLSPGHTPNWDMVADMVNHTSRTYRSPKQCKNRYESVIIPREEGKLVFDSPKKHKKKTNPLYKVPLQMKSGRPMRTAQLFGQDNNSTMTQIMNTRFEAIRSISNRRAPTTKPLLVNPGIKNPKHAEILAECSIDYDNPMTPVEVASKRADRIAKEKALSVQSVAVTPEQQLAALRLQQQQLQAIVKTTTITTPTVTPTVTLATTRPVAVQEIMASPMTSRGIANSPTSQSMSTPPRGTVANVVSVQSPGQVAKGTKTISPAQLQIYRQQQMLRQQQHLRVLQSRAPTQKVSVAVTSGSPTQRVQQVKAAGLTRAVSESEMLALLKRQQVTKVSTASTLASAQLLAAQASLQAQQQTGTAGVGQVTTLVKTVPVSTSLPVANLLPQMKTLSPGLKAGTVTPQQIRQLSIQQQLIGQQRKFPQQKVTQIGQVTTKGGGTAQLIVQSQKSLPTTMTMQQIQQVMQQVKNAHPQHVVAQVSTAQVLPHTVFTKAQGGSQPRVIPVASSSQQPIKQAIQVVSSSGTTRAIPSVTIDASGRTTANIAGTIKGGTPSQQAILTQVSAVLQQGQPITVRQPVRIQAASAPLVAVAVSQAQTLLTLPPQDN</sequence>
<feature type="compositionally biased region" description="Low complexity" evidence="16">
    <location>
        <begin position="225"/>
        <end position="236"/>
    </location>
</feature>
<evidence type="ECO:0000256" key="3">
    <source>
        <dbReference type="ARBA" id="ARBA00009220"/>
    </source>
</evidence>
<dbReference type="Pfam" id="PF07529">
    <property type="entry name" value="HSA"/>
    <property type="match status" value="1"/>
</dbReference>
<proteinExistence type="inferred from homology"/>
<dbReference type="SMART" id="SM00573">
    <property type="entry name" value="HSA"/>
    <property type="match status" value="1"/>
</dbReference>
<dbReference type="InterPro" id="IPR000330">
    <property type="entry name" value="SNF2_N"/>
</dbReference>
<evidence type="ECO:0000313" key="22">
    <source>
        <dbReference type="Proteomes" id="UP000466442"/>
    </source>
</evidence>
<feature type="compositionally biased region" description="Acidic residues" evidence="16">
    <location>
        <begin position="443"/>
        <end position="456"/>
    </location>
</feature>
<feature type="compositionally biased region" description="Acidic residues" evidence="16">
    <location>
        <begin position="582"/>
        <end position="620"/>
    </location>
</feature>
<dbReference type="CDD" id="cd18003">
    <property type="entry name" value="DEXQc_SRCAP"/>
    <property type="match status" value="1"/>
</dbReference>
<evidence type="ECO:0000256" key="11">
    <source>
        <dbReference type="ARBA" id="ARBA00023015"/>
    </source>
</evidence>
<dbReference type="GO" id="GO:0000812">
    <property type="term" value="C:Swr1 complex"/>
    <property type="evidence" value="ECO:0007669"/>
    <property type="project" value="TreeGrafter"/>
</dbReference>
<comment type="similarity">
    <text evidence="2">Belongs to the EAF1 family.</text>
</comment>
<accession>A0A8S9XCL4</accession>
<dbReference type="PROSITE" id="PS51192">
    <property type="entry name" value="HELICASE_ATP_BIND_1"/>
    <property type="match status" value="1"/>
</dbReference>
<dbReference type="InterPro" id="IPR014012">
    <property type="entry name" value="HSA_dom"/>
</dbReference>
<feature type="compositionally biased region" description="Basic and acidic residues" evidence="16">
    <location>
        <begin position="510"/>
        <end position="519"/>
    </location>
</feature>
<dbReference type="PANTHER" id="PTHR45685">
    <property type="entry name" value="HELICASE SRCAP-RELATED"/>
    <property type="match status" value="1"/>
</dbReference>
<evidence type="ECO:0000259" key="20">
    <source>
        <dbReference type="PROSITE" id="PS51204"/>
    </source>
</evidence>
<dbReference type="Gene3D" id="1.20.120.850">
    <property type="entry name" value="SWI2/SNF2 ATPases, N-terminal domain"/>
    <property type="match status" value="1"/>
</dbReference>
<evidence type="ECO:0000256" key="15">
    <source>
        <dbReference type="SAM" id="Coils"/>
    </source>
</evidence>
<evidence type="ECO:0000256" key="2">
    <source>
        <dbReference type="ARBA" id="ARBA00008913"/>
    </source>
</evidence>
<feature type="region of interest" description="Disordered" evidence="16">
    <location>
        <begin position="427"/>
        <end position="621"/>
    </location>
</feature>
<dbReference type="SUPFAM" id="SSF52540">
    <property type="entry name" value="P-loop containing nucleoside triphosphate hydrolases"/>
    <property type="match status" value="2"/>
</dbReference>
<dbReference type="InterPro" id="IPR027417">
    <property type="entry name" value="P-loop_NTPase"/>
</dbReference>
<feature type="domain" description="Myb-like" evidence="17">
    <location>
        <begin position="1948"/>
        <end position="2009"/>
    </location>
</feature>
<dbReference type="Pfam" id="PF00176">
    <property type="entry name" value="SNF2-rel_dom"/>
    <property type="match status" value="1"/>
</dbReference>
<evidence type="ECO:0000256" key="8">
    <source>
        <dbReference type="ARBA" id="ARBA00022806"/>
    </source>
</evidence>
<feature type="region of interest" description="Disordered" evidence="16">
    <location>
        <begin position="206"/>
        <end position="273"/>
    </location>
</feature>
<evidence type="ECO:0000256" key="9">
    <source>
        <dbReference type="ARBA" id="ARBA00022840"/>
    </source>
</evidence>
<dbReference type="SMART" id="SM00490">
    <property type="entry name" value="HELICc"/>
    <property type="match status" value="1"/>
</dbReference>